<gene>
    <name evidence="3" type="ORF">CYCCA115_LOCUS18050</name>
</gene>
<dbReference type="AlphaFoldDB" id="A0AAD2PW83"/>
<reference evidence="3" key="1">
    <citation type="submission" date="2023-08" db="EMBL/GenBank/DDBJ databases">
        <authorList>
            <person name="Audoor S."/>
            <person name="Bilcke G."/>
        </authorList>
    </citation>
    <scope>NUCLEOTIDE SEQUENCE</scope>
</reference>
<evidence type="ECO:0000256" key="1">
    <source>
        <dbReference type="SAM" id="MobiDB-lite"/>
    </source>
</evidence>
<name>A0AAD2PW83_9STRA</name>
<dbReference type="EMBL" id="CAKOGP040002014">
    <property type="protein sequence ID" value="CAJ1959631.1"/>
    <property type="molecule type" value="Genomic_DNA"/>
</dbReference>
<evidence type="ECO:0000313" key="3">
    <source>
        <dbReference type="EMBL" id="CAJ1959631.1"/>
    </source>
</evidence>
<feature type="region of interest" description="Disordered" evidence="1">
    <location>
        <begin position="345"/>
        <end position="378"/>
    </location>
</feature>
<accession>A0AAD2PW83</accession>
<keyword evidence="2" id="KW-0732">Signal</keyword>
<proteinExistence type="predicted"/>
<feature type="compositionally biased region" description="Acidic residues" evidence="1">
    <location>
        <begin position="354"/>
        <end position="371"/>
    </location>
</feature>
<evidence type="ECO:0000313" key="4">
    <source>
        <dbReference type="Proteomes" id="UP001295423"/>
    </source>
</evidence>
<sequence length="410" mass="43281">MAPILRGMIVLLAAAILATSGAQEPHCRLCAEDQVLVQSDRSIPKGGTCGEVDELTKNMTVEQCEEKELDLIVAGVRCGCRDQVDFPTCGVQQNPDFCTTGLLDRANETCECYSFCGMDFAGCKRYPGDRLTATNCDTWTVSGCNYASAIDAPNPFLLCVGLCPDGSSIQFPDRVIPSTSVIPTLDGIISLDNNNNGTTKFPTCQEANDYLIESDGLDCTVLQSLSLYCGCQTSAAPTPTDGVATLPPAVGASDLPPPSASPTAPTCTFCPNEQAARNLEFQTPMGFTCADLVDYFKFLPLPLDCKTGNNNVFSEDGDSTTALNRITDFWVDDLEWQSLYEQCQCSNPPPVTDDNNDGADDEGVTAGDGDDNGGGGGTASLNSGGSTFMAGGKGLVSFCTAFGLLFAMLQ</sequence>
<evidence type="ECO:0000256" key="2">
    <source>
        <dbReference type="SAM" id="SignalP"/>
    </source>
</evidence>
<comment type="caution">
    <text evidence="3">The sequence shown here is derived from an EMBL/GenBank/DDBJ whole genome shotgun (WGS) entry which is preliminary data.</text>
</comment>
<feature type="chain" id="PRO_5042046898" evidence="2">
    <location>
        <begin position="23"/>
        <end position="410"/>
    </location>
</feature>
<organism evidence="3 4">
    <name type="scientific">Cylindrotheca closterium</name>
    <dbReference type="NCBI Taxonomy" id="2856"/>
    <lineage>
        <taxon>Eukaryota</taxon>
        <taxon>Sar</taxon>
        <taxon>Stramenopiles</taxon>
        <taxon>Ochrophyta</taxon>
        <taxon>Bacillariophyta</taxon>
        <taxon>Bacillariophyceae</taxon>
        <taxon>Bacillariophycidae</taxon>
        <taxon>Bacillariales</taxon>
        <taxon>Bacillariaceae</taxon>
        <taxon>Cylindrotheca</taxon>
    </lineage>
</organism>
<feature type="signal peptide" evidence="2">
    <location>
        <begin position="1"/>
        <end position="22"/>
    </location>
</feature>
<dbReference type="Proteomes" id="UP001295423">
    <property type="component" value="Unassembled WGS sequence"/>
</dbReference>
<protein>
    <submittedName>
        <fullName evidence="3">Uncharacterized protein</fullName>
    </submittedName>
</protein>
<keyword evidence="4" id="KW-1185">Reference proteome</keyword>